<dbReference type="Gramene" id="VVA41684">
    <property type="protein sequence ID" value="VVA41684"/>
    <property type="gene ID" value="Prudul26B028144"/>
</dbReference>
<dbReference type="Gene3D" id="2.60.120.200">
    <property type="match status" value="1"/>
</dbReference>
<dbReference type="GO" id="GO:0004553">
    <property type="term" value="F:hydrolase activity, hydrolyzing O-glycosyl compounds"/>
    <property type="evidence" value="ECO:0007669"/>
    <property type="project" value="InterPro"/>
</dbReference>
<dbReference type="AlphaFoldDB" id="A0A5E4GPK5"/>
<evidence type="ECO:0000313" key="3">
    <source>
        <dbReference type="Proteomes" id="UP000327085"/>
    </source>
</evidence>
<gene>
    <name evidence="2" type="ORF">ALMOND_2B028144</name>
</gene>
<evidence type="ECO:0000313" key="2">
    <source>
        <dbReference type="EMBL" id="VVA41684.1"/>
    </source>
</evidence>
<organism evidence="2 3">
    <name type="scientific">Prunus dulcis</name>
    <name type="common">Almond</name>
    <name type="synonym">Amygdalus dulcis</name>
    <dbReference type="NCBI Taxonomy" id="3755"/>
    <lineage>
        <taxon>Eukaryota</taxon>
        <taxon>Viridiplantae</taxon>
        <taxon>Streptophyta</taxon>
        <taxon>Embryophyta</taxon>
        <taxon>Tracheophyta</taxon>
        <taxon>Spermatophyta</taxon>
        <taxon>Magnoliopsida</taxon>
        <taxon>eudicotyledons</taxon>
        <taxon>Gunneridae</taxon>
        <taxon>Pentapetalae</taxon>
        <taxon>rosids</taxon>
        <taxon>fabids</taxon>
        <taxon>Rosales</taxon>
        <taxon>Rosaceae</taxon>
        <taxon>Amygdaloideae</taxon>
        <taxon>Amygdaleae</taxon>
        <taxon>Prunus</taxon>
    </lineage>
</organism>
<dbReference type="InterPro" id="IPR044791">
    <property type="entry name" value="Beta-glucanase/XTH"/>
</dbReference>
<dbReference type="PANTHER" id="PTHR31062">
    <property type="entry name" value="XYLOGLUCAN ENDOTRANSGLUCOSYLASE/HYDROLASE PROTEIN 8-RELATED"/>
    <property type="match status" value="1"/>
</dbReference>
<reference evidence="3" key="1">
    <citation type="journal article" date="2020" name="Plant J.">
        <title>Transposons played a major role in the diversification between the closely related almond and peach genomes: results from the almond genome sequence.</title>
        <authorList>
            <person name="Alioto T."/>
            <person name="Alexiou K.G."/>
            <person name="Bardil A."/>
            <person name="Barteri F."/>
            <person name="Castanera R."/>
            <person name="Cruz F."/>
            <person name="Dhingra A."/>
            <person name="Duval H."/>
            <person name="Fernandez I Marti A."/>
            <person name="Frias L."/>
            <person name="Galan B."/>
            <person name="Garcia J.L."/>
            <person name="Howad W."/>
            <person name="Gomez-Garrido J."/>
            <person name="Gut M."/>
            <person name="Julca I."/>
            <person name="Morata J."/>
            <person name="Puigdomenech P."/>
            <person name="Ribeca P."/>
            <person name="Rubio Cabetas M.J."/>
            <person name="Vlasova A."/>
            <person name="Wirthensohn M."/>
            <person name="Garcia-Mas J."/>
            <person name="Gabaldon T."/>
            <person name="Casacuberta J.M."/>
            <person name="Arus P."/>
        </authorList>
    </citation>
    <scope>NUCLEOTIDE SEQUENCE [LARGE SCALE GENOMIC DNA]</scope>
    <source>
        <strain evidence="3">cv. Texas</strain>
    </source>
</reference>
<proteinExistence type="predicted"/>
<dbReference type="SUPFAM" id="SSF49899">
    <property type="entry name" value="Concanavalin A-like lectins/glucanases"/>
    <property type="match status" value="1"/>
</dbReference>
<feature type="region of interest" description="Disordered" evidence="1">
    <location>
        <begin position="1"/>
        <end position="22"/>
    </location>
</feature>
<dbReference type="Proteomes" id="UP000327085">
    <property type="component" value="Chromosome 2"/>
</dbReference>
<dbReference type="InterPro" id="IPR013320">
    <property type="entry name" value="ConA-like_dom_sf"/>
</dbReference>
<dbReference type="InParanoid" id="A0A5E4GPK5"/>
<dbReference type="EMBL" id="CABIKO010001433">
    <property type="protein sequence ID" value="VVA41684.1"/>
    <property type="molecule type" value="Genomic_DNA"/>
</dbReference>
<evidence type="ECO:0000256" key="1">
    <source>
        <dbReference type="SAM" id="MobiDB-lite"/>
    </source>
</evidence>
<protein>
    <submittedName>
        <fullName evidence="2">PREDICTED: xyloglucan</fullName>
    </submittedName>
</protein>
<sequence length="166" mass="18000">MNPKPKRPLDQPGSKAIKSCPNNYKTPDEVVADDWATRGGLVKTDWTQALFTASYRNFKVSTTTSTSTNSLTEQSAWQTQGLDAEVLDSLGVVERLAVLVRRLEALFLGAEQQVPTPTVSVSDHSIAAAAASPGCGFDHVASGPQMRVFIKAQARFVRSRLNNPKL</sequence>
<accession>A0A5E4GPK5</accession>
<name>A0A5E4GPK5_PRUDU</name>